<feature type="region of interest" description="Disordered" evidence="1">
    <location>
        <begin position="32"/>
        <end position="62"/>
    </location>
</feature>
<protein>
    <submittedName>
        <fullName evidence="2">Uncharacterized protein</fullName>
    </submittedName>
</protein>
<dbReference type="EMBL" id="JBBBZM010000041">
    <property type="protein sequence ID" value="KAL0636968.1"/>
    <property type="molecule type" value="Genomic_DNA"/>
</dbReference>
<gene>
    <name evidence="2" type="ORF">Q9L58_004071</name>
</gene>
<dbReference type="Proteomes" id="UP001447188">
    <property type="component" value="Unassembled WGS sequence"/>
</dbReference>
<feature type="region of interest" description="Disordered" evidence="1">
    <location>
        <begin position="84"/>
        <end position="166"/>
    </location>
</feature>
<proteinExistence type="predicted"/>
<evidence type="ECO:0000313" key="2">
    <source>
        <dbReference type="EMBL" id="KAL0636968.1"/>
    </source>
</evidence>
<sequence>MSSDYCTACRGKSNQLFICRGRNLIFVESHLVGEPPNTGEDGPVSRSSQQPEENNPSQFPAHMSSAWNTVTAREQTNLAQFVRSAVEQESREPQLPTVELPAPPAPETRTWVDRLIGPAPPRTRRDRPLGPAPPRRRRDRVRGSAPPQTDNSSWLQIRIPAPSPPPPPATWMDVAVAVSKILIDLTTVYIIRNANAREVAPTVVAQPAQLESPETPGLMTIKRLADDAALNLEHFRTSLPEDENATDHHHQALITRAAGRILNIHKRLQLNSDATNAEDTTVDAACVVCYTDIANIVFMPCKHLAVCAVSFLGSGVVDVVLARGLMKGV</sequence>
<organism evidence="2 3">
    <name type="scientific">Discina gigas</name>
    <dbReference type="NCBI Taxonomy" id="1032678"/>
    <lineage>
        <taxon>Eukaryota</taxon>
        <taxon>Fungi</taxon>
        <taxon>Dikarya</taxon>
        <taxon>Ascomycota</taxon>
        <taxon>Pezizomycotina</taxon>
        <taxon>Pezizomycetes</taxon>
        <taxon>Pezizales</taxon>
        <taxon>Discinaceae</taxon>
        <taxon>Discina</taxon>
    </lineage>
</organism>
<evidence type="ECO:0000256" key="1">
    <source>
        <dbReference type="SAM" id="MobiDB-lite"/>
    </source>
</evidence>
<name>A0ABR3GM86_9PEZI</name>
<accession>A0ABR3GM86</accession>
<reference evidence="2 3" key="1">
    <citation type="submission" date="2024-02" db="EMBL/GenBank/DDBJ databases">
        <title>Discinaceae phylogenomics.</title>
        <authorList>
            <person name="Dirks A.C."/>
            <person name="James T.Y."/>
        </authorList>
    </citation>
    <scope>NUCLEOTIDE SEQUENCE [LARGE SCALE GENOMIC DNA]</scope>
    <source>
        <strain evidence="2 3">ACD0624</strain>
    </source>
</reference>
<dbReference type="Pfam" id="PF13920">
    <property type="entry name" value="zf-C3HC4_3"/>
    <property type="match status" value="1"/>
</dbReference>
<dbReference type="Gene3D" id="3.30.40.10">
    <property type="entry name" value="Zinc/RING finger domain, C3HC4 (zinc finger)"/>
    <property type="match status" value="1"/>
</dbReference>
<feature type="compositionally biased region" description="Polar residues" evidence="1">
    <location>
        <begin position="45"/>
        <end position="58"/>
    </location>
</feature>
<evidence type="ECO:0000313" key="3">
    <source>
        <dbReference type="Proteomes" id="UP001447188"/>
    </source>
</evidence>
<keyword evidence="3" id="KW-1185">Reference proteome</keyword>
<dbReference type="InterPro" id="IPR013083">
    <property type="entry name" value="Znf_RING/FYVE/PHD"/>
</dbReference>
<comment type="caution">
    <text evidence="2">The sequence shown here is derived from an EMBL/GenBank/DDBJ whole genome shotgun (WGS) entry which is preliminary data.</text>
</comment>